<evidence type="ECO:0000259" key="5">
    <source>
        <dbReference type="Pfam" id="PF01755"/>
    </source>
</evidence>
<name>A0A0C9RI84_9HYME</name>
<dbReference type="InterPro" id="IPR002654">
    <property type="entry name" value="Glyco_trans_25"/>
</dbReference>
<feature type="signal peptide" evidence="4">
    <location>
        <begin position="1"/>
        <end position="23"/>
    </location>
</feature>
<comment type="similarity">
    <text evidence="1">Belongs to the glycosyltransferase 25 family.</text>
</comment>
<evidence type="ECO:0000313" key="7">
    <source>
        <dbReference type="EMBL" id="JAG76403.1"/>
    </source>
</evidence>
<dbReference type="Pfam" id="PF03452">
    <property type="entry name" value="Anp1"/>
    <property type="match status" value="1"/>
</dbReference>
<reference evidence="7" key="1">
    <citation type="submission" date="2015-01" db="EMBL/GenBank/DDBJ databases">
        <title>Transcriptome Assembly of Fopius arisanus.</title>
        <authorList>
            <person name="Geib S."/>
        </authorList>
    </citation>
    <scope>NUCLEOTIDE SEQUENCE</scope>
</reference>
<keyword evidence="2" id="KW-0328">Glycosyltransferase</keyword>
<protein>
    <submittedName>
        <fullName evidence="7">AAEL003481_0 protein</fullName>
    </submittedName>
    <submittedName>
        <fullName evidence="6">AAEL003481_1 protein</fullName>
    </submittedName>
</protein>
<proteinExistence type="inferred from homology"/>
<dbReference type="PROSITE" id="PS51257">
    <property type="entry name" value="PROKAR_LIPOPROTEIN"/>
    <property type="match status" value="1"/>
</dbReference>
<organism evidence="7">
    <name type="scientific">Fopius arisanus</name>
    <dbReference type="NCBI Taxonomy" id="64838"/>
    <lineage>
        <taxon>Eukaryota</taxon>
        <taxon>Metazoa</taxon>
        <taxon>Ecdysozoa</taxon>
        <taxon>Arthropoda</taxon>
        <taxon>Hexapoda</taxon>
        <taxon>Insecta</taxon>
        <taxon>Pterygota</taxon>
        <taxon>Neoptera</taxon>
        <taxon>Endopterygota</taxon>
        <taxon>Hymenoptera</taxon>
        <taxon>Apocrita</taxon>
        <taxon>Ichneumonoidea</taxon>
        <taxon>Braconidae</taxon>
        <taxon>Opiinae</taxon>
        <taxon>Fopius</taxon>
    </lineage>
</organism>
<accession>A0A0C9RI84</accession>
<evidence type="ECO:0000256" key="2">
    <source>
        <dbReference type="ARBA" id="ARBA00022676"/>
    </source>
</evidence>
<keyword evidence="4" id="KW-0732">Signal</keyword>
<feature type="domain" description="Glycosyl transferase family 25" evidence="5">
    <location>
        <begin position="319"/>
        <end position="502"/>
    </location>
</feature>
<evidence type="ECO:0000256" key="4">
    <source>
        <dbReference type="SAM" id="SignalP"/>
    </source>
</evidence>
<dbReference type="GO" id="GO:0050211">
    <property type="term" value="F:procollagen galactosyltransferase activity"/>
    <property type="evidence" value="ECO:0007669"/>
    <property type="project" value="TreeGrafter"/>
</dbReference>
<feature type="chain" id="PRO_5007394411" evidence="4">
    <location>
        <begin position="24"/>
        <end position="567"/>
    </location>
</feature>
<dbReference type="CDD" id="cd06532">
    <property type="entry name" value="Glyco_transf_25"/>
    <property type="match status" value="1"/>
</dbReference>
<keyword evidence="3" id="KW-0808">Transferase</keyword>
<evidence type="ECO:0000256" key="1">
    <source>
        <dbReference type="ARBA" id="ARBA00006721"/>
    </source>
</evidence>
<evidence type="ECO:0000313" key="6">
    <source>
        <dbReference type="EMBL" id="JAG76402.1"/>
    </source>
</evidence>
<dbReference type="PANTHER" id="PTHR10730">
    <property type="entry name" value="PROCOLLAGEN-LYSINE,2-OXOGLUTARATE 5-DIOXYGENASE/GLYCOSYLTRANSFERASE 25 FAMILY MEMBER"/>
    <property type="match status" value="1"/>
</dbReference>
<dbReference type="AlphaFoldDB" id="A0A0C9RI84"/>
<dbReference type="InterPro" id="IPR029044">
    <property type="entry name" value="Nucleotide-diphossugar_trans"/>
</dbReference>
<sequence length="567" mass="65785">MWTLRSAIFFIIVLWAGCDVCHCNIKQPTILVAVLVRNKAHTLPYFLSLFENLNYPKERISLWIRSDNNIDNSIEILSKWLNKEGKHYHSINARLDSESHGFDDEKGTADWSNDRFTHVINLRQEALDYARESWADYIFMLDADVLLTNPNTLKILIDKQKSVVAPLLKSDGLYSNFWAGMTQDYYYLRTERYKPIVNRIEKGCHDVPMIHSAVMVDLKKVESDYLTYEPKSIDNYAGPDDDIIAFALGANSSGISLHVCNDEIYGFIMVPLESGDPLEADIEQLTNLKLEILGYQLEIPVSPVLREFVKYSRKDTLGMDHIFMINLERRIERRLRMERCFDELGVEVETLAAVDGRKLNETILADWGIKMMPQYADPYHKRPMKMGEIGCFLSHYIIWKRMIDDNYKQVMVLEDDVRFEPYFRNKVNVVMGELKNLQLEWDLVYLGRKRMQEEDEPYVLSSKYLVHAGYSYWTLGYILSQTGAQKLLDAKPLNSLVPVDEYLPILFDKHPRANWKGYFPVRNLIAFSTAPLLIFPTHYTGESGYISDTENSNIISEDKIAARKNEL</sequence>
<gene>
    <name evidence="7" type="primary">AAEL003481_0</name>
    <name evidence="6" type="synonym">AAEL003481_1</name>
    <name evidence="7" type="ORF">g.19441</name>
    <name evidence="6" type="ORF">g.19443</name>
</gene>
<dbReference type="InterPro" id="IPR050757">
    <property type="entry name" value="Collagen_mod_GT25"/>
</dbReference>
<dbReference type="SUPFAM" id="SSF53448">
    <property type="entry name" value="Nucleotide-diphospho-sugar transferases"/>
    <property type="match status" value="1"/>
</dbReference>
<dbReference type="EMBL" id="GBYB01006636">
    <property type="protein sequence ID" value="JAG76403.1"/>
    <property type="molecule type" value="Transcribed_RNA"/>
</dbReference>
<dbReference type="Pfam" id="PF01755">
    <property type="entry name" value="Glyco_transf_25"/>
    <property type="match status" value="1"/>
</dbReference>
<dbReference type="EMBL" id="GBYB01006635">
    <property type="protein sequence ID" value="JAG76402.1"/>
    <property type="molecule type" value="Transcribed_RNA"/>
</dbReference>
<dbReference type="Gene3D" id="3.90.550.10">
    <property type="entry name" value="Spore Coat Polysaccharide Biosynthesis Protein SpsA, Chain A"/>
    <property type="match status" value="1"/>
</dbReference>
<evidence type="ECO:0000256" key="3">
    <source>
        <dbReference type="ARBA" id="ARBA00022679"/>
    </source>
</evidence>
<dbReference type="PANTHER" id="PTHR10730:SF53">
    <property type="entry name" value="GLYCOSYLTRANSFERASE 25 FAMILY MEMBER"/>
    <property type="match status" value="1"/>
</dbReference>